<feature type="non-terminal residue" evidence="1">
    <location>
        <position position="102"/>
    </location>
</feature>
<protein>
    <submittedName>
        <fullName evidence="1">Uncharacterized protein</fullName>
    </submittedName>
</protein>
<name>A0A1A7ZRF5_NOTFU</name>
<organism evidence="1">
    <name type="scientific">Nothobranchius furzeri</name>
    <name type="common">Turquoise killifish</name>
    <dbReference type="NCBI Taxonomy" id="105023"/>
    <lineage>
        <taxon>Eukaryota</taxon>
        <taxon>Metazoa</taxon>
        <taxon>Chordata</taxon>
        <taxon>Craniata</taxon>
        <taxon>Vertebrata</taxon>
        <taxon>Euteleostomi</taxon>
        <taxon>Actinopterygii</taxon>
        <taxon>Neopterygii</taxon>
        <taxon>Teleostei</taxon>
        <taxon>Neoteleostei</taxon>
        <taxon>Acanthomorphata</taxon>
        <taxon>Ovalentaria</taxon>
        <taxon>Atherinomorphae</taxon>
        <taxon>Cyprinodontiformes</taxon>
        <taxon>Nothobranchiidae</taxon>
        <taxon>Nothobranchius</taxon>
    </lineage>
</organism>
<reference evidence="1" key="1">
    <citation type="submission" date="2016-05" db="EMBL/GenBank/DDBJ databases">
        <authorList>
            <person name="Lavstsen T."/>
            <person name="Jespersen J.S."/>
        </authorList>
    </citation>
    <scope>NUCLEOTIDE SEQUENCE</scope>
    <source>
        <tissue evidence="1">Brain</tissue>
    </source>
</reference>
<dbReference type="AlphaFoldDB" id="A0A1A7ZRF5"/>
<gene>
    <name evidence="1" type="primary">CT025887.1</name>
</gene>
<accession>A0A1A7ZRF5</accession>
<feature type="non-terminal residue" evidence="1">
    <location>
        <position position="1"/>
    </location>
</feature>
<sequence length="102" mass="11951">YICPFYLVFNGSTSDLESFHNHILMYASKRFSFTPPVYSARTKLAGLDYNYHLHRGELTKADGSHQYVSYHSLPAILKSFCFHCKEDFKHYLWHKCSTECDS</sequence>
<reference evidence="1" key="2">
    <citation type="submission" date="2016-06" db="EMBL/GenBank/DDBJ databases">
        <title>The genome of a short-lived fish provides insights into sex chromosome evolution and the genetic control of aging.</title>
        <authorList>
            <person name="Reichwald K."/>
            <person name="Felder M."/>
            <person name="Petzold A."/>
            <person name="Koch P."/>
            <person name="Groth M."/>
            <person name="Platzer M."/>
        </authorList>
    </citation>
    <scope>NUCLEOTIDE SEQUENCE</scope>
    <source>
        <tissue evidence="1">Brain</tissue>
    </source>
</reference>
<evidence type="ECO:0000313" key="1">
    <source>
        <dbReference type="EMBL" id="SBP45008.1"/>
    </source>
</evidence>
<proteinExistence type="predicted"/>
<dbReference type="EMBL" id="HADY01006523">
    <property type="protein sequence ID" value="SBP45008.1"/>
    <property type="molecule type" value="Transcribed_RNA"/>
</dbReference>